<dbReference type="Proteomes" id="UP000198985">
    <property type="component" value="Unassembled WGS sequence"/>
</dbReference>
<proteinExistence type="predicted"/>
<reference evidence="2 3" key="1">
    <citation type="submission" date="2016-10" db="EMBL/GenBank/DDBJ databases">
        <authorList>
            <person name="de Groot N.N."/>
        </authorList>
    </citation>
    <scope>NUCLEOTIDE SEQUENCE [LARGE SCALE GENOMIC DNA]</scope>
    <source>
        <strain evidence="2 3">BS3662</strain>
    </source>
</reference>
<evidence type="ECO:0000256" key="1">
    <source>
        <dbReference type="SAM" id="MobiDB-lite"/>
    </source>
</evidence>
<evidence type="ECO:0000313" key="3">
    <source>
        <dbReference type="Proteomes" id="UP000198985"/>
    </source>
</evidence>
<dbReference type="EMBL" id="FNTY01000002">
    <property type="protein sequence ID" value="SEE26694.1"/>
    <property type="molecule type" value="Genomic_DNA"/>
</dbReference>
<evidence type="ECO:0000313" key="2">
    <source>
        <dbReference type="EMBL" id="SEE26694.1"/>
    </source>
</evidence>
<sequence>MYAVTYLHLFPWDGFSSVHVYDPQRSDSRFAAARDPRGGHRQSRQPTR</sequence>
<name>A0A1H5HG22_9PSED</name>
<feature type="region of interest" description="Disordered" evidence="1">
    <location>
        <begin position="27"/>
        <end position="48"/>
    </location>
</feature>
<feature type="compositionally biased region" description="Basic residues" evidence="1">
    <location>
        <begin position="39"/>
        <end position="48"/>
    </location>
</feature>
<organism evidence="2 3">
    <name type="scientific">Pseudomonas migulae</name>
    <dbReference type="NCBI Taxonomy" id="78543"/>
    <lineage>
        <taxon>Bacteria</taxon>
        <taxon>Pseudomonadati</taxon>
        <taxon>Pseudomonadota</taxon>
        <taxon>Gammaproteobacteria</taxon>
        <taxon>Pseudomonadales</taxon>
        <taxon>Pseudomonadaceae</taxon>
        <taxon>Pseudomonas</taxon>
    </lineage>
</organism>
<gene>
    <name evidence="2" type="ORF">SAMN04490194_1589</name>
</gene>
<feature type="compositionally biased region" description="Basic and acidic residues" evidence="1">
    <location>
        <begin position="27"/>
        <end position="38"/>
    </location>
</feature>
<dbReference type="AlphaFoldDB" id="A0A1H5HG22"/>
<accession>A0A1H5HG22</accession>
<protein>
    <submittedName>
        <fullName evidence="2">Uncharacterized protein</fullName>
    </submittedName>
</protein>